<name>A0ABV3ZND4_9BURK</name>
<protein>
    <submittedName>
        <fullName evidence="2">Efflux RND transporter permease subunit</fullName>
    </submittedName>
</protein>
<reference evidence="2 3" key="1">
    <citation type="journal article" date="2013" name="Int. J. Syst. Evol. Microbiol.">
        <title>Comamonas guangdongensis sp. nov., isolated from subterranean forest sediment, and emended description of the genus Comamonas.</title>
        <authorList>
            <person name="Zhang J."/>
            <person name="Wang Y."/>
            <person name="Zhou S."/>
            <person name="Wu C."/>
            <person name="He J."/>
            <person name="Li F."/>
        </authorList>
    </citation>
    <scope>NUCLEOTIDE SEQUENCE [LARGE SCALE GENOMIC DNA]</scope>
    <source>
        <strain evidence="2 3">CCTCC AB2011133</strain>
    </source>
</reference>
<feature type="transmembrane region" description="Helical" evidence="1">
    <location>
        <begin position="521"/>
        <end position="543"/>
    </location>
</feature>
<keyword evidence="1" id="KW-0812">Transmembrane</keyword>
<keyword evidence="3" id="KW-1185">Reference proteome</keyword>
<evidence type="ECO:0000313" key="2">
    <source>
        <dbReference type="EMBL" id="MEX8191218.1"/>
    </source>
</evidence>
<dbReference type="SUPFAM" id="SSF82714">
    <property type="entry name" value="Multidrug efflux transporter AcrB TolC docking domain, DN and DC subdomains"/>
    <property type="match status" value="2"/>
</dbReference>
<dbReference type="SUPFAM" id="SSF82866">
    <property type="entry name" value="Multidrug efflux transporter AcrB transmembrane domain"/>
    <property type="match status" value="2"/>
</dbReference>
<feature type="transmembrane region" description="Helical" evidence="1">
    <location>
        <begin position="874"/>
        <end position="896"/>
    </location>
</feature>
<dbReference type="Pfam" id="PF00873">
    <property type="entry name" value="ACR_tran"/>
    <property type="match status" value="1"/>
</dbReference>
<feature type="transmembrane region" description="Helical" evidence="1">
    <location>
        <begin position="844"/>
        <end position="862"/>
    </location>
</feature>
<feature type="transmembrane region" description="Helical" evidence="1">
    <location>
        <begin position="947"/>
        <end position="971"/>
    </location>
</feature>
<keyword evidence="1" id="KW-1133">Transmembrane helix</keyword>
<dbReference type="InterPro" id="IPR027463">
    <property type="entry name" value="AcrB_DN_DC_subdom"/>
</dbReference>
<feature type="transmembrane region" description="Helical" evidence="1">
    <location>
        <begin position="359"/>
        <end position="379"/>
    </location>
</feature>
<dbReference type="Gene3D" id="3.30.2090.10">
    <property type="entry name" value="Multidrug efflux transporter AcrB TolC docking domain, DN and DC subdomains"/>
    <property type="match status" value="2"/>
</dbReference>
<gene>
    <name evidence="2" type="ORF">AB6724_00025</name>
</gene>
<sequence length="1026" mass="109865">MKFTDIFIRRPVLAMVVSLLLVVLGLRSLFGLPVNQFPRTQNAVVTISTTYYGADAQTVAGFITQPLESAIAQAQGIDYLASSSASGVSVITATLRLNYDGNRALTEISSQVNSVKNQLPAQAQTPVLTVATGQTTDAMYMGFYSDTLPTNNVTDFLSRAVKPKLDSIQGVQTAELLGARQFALRAWLDAGKLAAHGVTAADVSQALAANNFLAALGATKGQMVTVPLTAGTDLHSVDEFKKLAVKQNGDAIVRLEDVATVTLGSENYDFNVAFSGVRSVFIGIKVAPEANILDVAKRVREAFPDIRSQLPTGLVGEIVYDSTDFINTSIFEVVKTLAEALAIVTVVIFLFLGSLRAVVVPVIAMPLSLIGTFFMMLMLGYSINLLTLLALVLAIGLVVDDAIIVVENVDRHMKEEGRPPLEAALLAARELGSPILAMTVVLIAVYVPIGFQGGLTGALFTEFAFTLASAVAVSGVVALTLSPMMCSRFFRPSQDSGRLAQAIDRIFEKLRHGYQRLLHSLLLTYPVLIVMAFILFCLLGVMFKMSKSELAPEEDQGLVLAQIVGPPTATADQMQTYAEHAFKVGKSLPEYKQMFQITGVPTVNQGIGGVLLKTWDQRSRSAHQIQQDLQAQWNQIAGARVAAFQFPALPGSSGLPVQFIVTTTEPFENLNSVVQQVLDKARASNMFYFVDADLKIDKPQATVVVDRDKIAALGMTQQDVGAALGAALGGGYVNYFSIAGRSYKVIPQVLQVDRLNPAEVLNFYIRTPSGSMIPANTVASIRYDVVPESITRFQQLNSATISGVSGASQGEVLEFMRNTVKEVAPSGYTVDYAGQSRQFMQESGGFLVTMMFAVIIVFLALAAQFESFRDPTVILVSVPLALFGALIFIFLGFASMNIYTEVGLVTLMGLISKHGILIVEVANQARKRGLGKLEAIQQATSLRLRPILMTTAAMVFGVVPLVIASGAGAAGRQAMGLVIFTGLSIGTLFTLFVVPAMYMLLASEHQAEPAEPALPAAAAHGGPESI</sequence>
<keyword evidence="1" id="KW-0472">Membrane</keyword>
<dbReference type="Gene3D" id="3.30.70.1440">
    <property type="entry name" value="Multidrug efflux transporter AcrB pore domain"/>
    <property type="match status" value="1"/>
</dbReference>
<dbReference type="EMBL" id="JBFYGN010000001">
    <property type="protein sequence ID" value="MEX8191218.1"/>
    <property type="molecule type" value="Genomic_DNA"/>
</dbReference>
<dbReference type="Gene3D" id="3.30.70.1430">
    <property type="entry name" value="Multidrug efflux transporter AcrB pore domain"/>
    <property type="match status" value="2"/>
</dbReference>
<dbReference type="SUPFAM" id="SSF82693">
    <property type="entry name" value="Multidrug efflux transporter AcrB pore domain, PN1, PN2, PC1 and PC2 subdomains"/>
    <property type="match status" value="4"/>
</dbReference>
<proteinExistence type="predicted"/>
<dbReference type="PANTHER" id="PTHR32063">
    <property type="match status" value="1"/>
</dbReference>
<dbReference type="InterPro" id="IPR001036">
    <property type="entry name" value="Acrflvin-R"/>
</dbReference>
<evidence type="ECO:0000313" key="3">
    <source>
        <dbReference type="Proteomes" id="UP001561046"/>
    </source>
</evidence>
<dbReference type="Gene3D" id="1.20.1640.10">
    <property type="entry name" value="Multidrug efflux transporter AcrB transmembrane domain"/>
    <property type="match status" value="2"/>
</dbReference>
<dbReference type="PANTHER" id="PTHR32063:SF14">
    <property type="entry name" value="BLL4319 PROTEIN"/>
    <property type="match status" value="1"/>
</dbReference>
<dbReference type="Gene3D" id="3.30.70.1320">
    <property type="entry name" value="Multidrug efflux transporter AcrB pore domain like"/>
    <property type="match status" value="1"/>
</dbReference>
<accession>A0ABV3ZND4</accession>
<organism evidence="2 3">
    <name type="scientific">Comamonas guangdongensis</name>
    <dbReference type="NCBI Taxonomy" id="510515"/>
    <lineage>
        <taxon>Bacteria</taxon>
        <taxon>Pseudomonadati</taxon>
        <taxon>Pseudomonadota</taxon>
        <taxon>Betaproteobacteria</taxon>
        <taxon>Burkholderiales</taxon>
        <taxon>Comamonadaceae</taxon>
        <taxon>Comamonas</taxon>
    </lineage>
</organism>
<dbReference type="Proteomes" id="UP001561046">
    <property type="component" value="Unassembled WGS sequence"/>
</dbReference>
<comment type="caution">
    <text evidence="2">The sequence shown here is derived from an EMBL/GenBank/DDBJ whole genome shotgun (WGS) entry which is preliminary data.</text>
</comment>
<feature type="transmembrane region" description="Helical" evidence="1">
    <location>
        <begin position="385"/>
        <end position="406"/>
    </location>
</feature>
<feature type="transmembrane region" description="Helical" evidence="1">
    <location>
        <begin position="333"/>
        <end position="352"/>
    </location>
</feature>
<feature type="transmembrane region" description="Helical" evidence="1">
    <location>
        <begin position="427"/>
        <end position="451"/>
    </location>
</feature>
<evidence type="ECO:0000256" key="1">
    <source>
        <dbReference type="SAM" id="Phobius"/>
    </source>
</evidence>
<dbReference type="PRINTS" id="PR00702">
    <property type="entry name" value="ACRIFLAVINRP"/>
</dbReference>
<dbReference type="RefSeq" id="WP_369336452.1">
    <property type="nucleotide sequence ID" value="NZ_JBFYGN010000001.1"/>
</dbReference>
<feature type="transmembrane region" description="Helical" evidence="1">
    <location>
        <begin position="977"/>
        <end position="1001"/>
    </location>
</feature>
<feature type="transmembrane region" description="Helical" evidence="1">
    <location>
        <begin position="463"/>
        <end position="481"/>
    </location>
</feature>